<dbReference type="InterPro" id="IPR018376">
    <property type="entry name" value="Enoyl-CoA_hyd/isom_CS"/>
</dbReference>
<evidence type="ECO:0000256" key="2">
    <source>
        <dbReference type="ARBA" id="ARBA00005254"/>
    </source>
</evidence>
<dbReference type="AlphaFoldDB" id="A0A1M6IME8"/>
<dbReference type="SUPFAM" id="SSF52096">
    <property type="entry name" value="ClpP/crotonase"/>
    <property type="match status" value="1"/>
</dbReference>
<dbReference type="GO" id="GO:0016853">
    <property type="term" value="F:isomerase activity"/>
    <property type="evidence" value="ECO:0007669"/>
    <property type="project" value="UniProtKB-KW"/>
</dbReference>
<keyword evidence="5" id="KW-0413">Isomerase</keyword>
<proteinExistence type="inferred from homology"/>
<dbReference type="FunFam" id="3.90.226.10:FF:000009">
    <property type="entry name" value="Carnitinyl-CoA dehydratase"/>
    <property type="match status" value="1"/>
</dbReference>
<dbReference type="InterPro" id="IPR029045">
    <property type="entry name" value="ClpP/crotonase-like_dom_sf"/>
</dbReference>
<dbReference type="EMBL" id="FQZM01000030">
    <property type="protein sequence ID" value="SHJ35565.1"/>
    <property type="molecule type" value="Genomic_DNA"/>
</dbReference>
<evidence type="ECO:0000256" key="3">
    <source>
        <dbReference type="ARBA" id="ARBA00023239"/>
    </source>
</evidence>
<dbReference type="CDD" id="cd06558">
    <property type="entry name" value="crotonase-like"/>
    <property type="match status" value="1"/>
</dbReference>
<comment type="similarity">
    <text evidence="2 4">Belongs to the enoyl-CoA hydratase/isomerase family.</text>
</comment>
<dbReference type="PANTHER" id="PTHR11941:SF133">
    <property type="entry name" value="1,2-EPOXYPHENYLACETYL-COA ISOMERASE"/>
    <property type="match status" value="1"/>
</dbReference>
<protein>
    <submittedName>
        <fullName evidence="5">2-(1,2-epoxy-1,2-dihydrophenyl)acetyl-CoA isomerase</fullName>
    </submittedName>
</protein>
<gene>
    <name evidence="5" type="ORF">SAMN02745219_02364</name>
</gene>
<dbReference type="Gene3D" id="3.90.226.10">
    <property type="entry name" value="2-enoyl-CoA Hydratase, Chain A, domain 1"/>
    <property type="match status" value="1"/>
</dbReference>
<evidence type="ECO:0000256" key="1">
    <source>
        <dbReference type="ARBA" id="ARBA00005189"/>
    </source>
</evidence>
<organism evidence="5 6">
    <name type="scientific">Desulfofundulus thermosubterraneus DSM 16057</name>
    <dbReference type="NCBI Taxonomy" id="1121432"/>
    <lineage>
        <taxon>Bacteria</taxon>
        <taxon>Bacillati</taxon>
        <taxon>Bacillota</taxon>
        <taxon>Clostridia</taxon>
        <taxon>Eubacteriales</taxon>
        <taxon>Peptococcaceae</taxon>
        <taxon>Desulfofundulus</taxon>
    </lineage>
</organism>
<evidence type="ECO:0000256" key="4">
    <source>
        <dbReference type="RuleBase" id="RU003707"/>
    </source>
</evidence>
<dbReference type="GO" id="GO:0006635">
    <property type="term" value="P:fatty acid beta-oxidation"/>
    <property type="evidence" value="ECO:0007669"/>
    <property type="project" value="TreeGrafter"/>
</dbReference>
<dbReference type="PANTHER" id="PTHR11941">
    <property type="entry name" value="ENOYL-COA HYDRATASE-RELATED"/>
    <property type="match status" value="1"/>
</dbReference>
<sequence length="258" mass="28391">MEYRTIIVEREESVCRVFLNKPESLNALDLEMRAELSDIIEAVRSDPKIKAMIISGKGRAFCAGGDIKSMQQPFKPLDGRKRLKELHRWLTNLIHLPIPVIAAVNGIAAGAGCNLALASDIIIASVDAKFAQSFVKVGLIPDTGGLYFLPRLIGLNRAKELMFTGRMIDAQEAKEIGLVNKVVEADKLLPMASQLAFELANGATNAIALTKRILNLSLNSDLESVLEFEALAQDICFGTEHFIEGRNAFLEKRKPVFK</sequence>
<dbReference type="Pfam" id="PF00378">
    <property type="entry name" value="ECH_1"/>
    <property type="match status" value="1"/>
</dbReference>
<reference evidence="6" key="1">
    <citation type="submission" date="2016-11" db="EMBL/GenBank/DDBJ databases">
        <authorList>
            <person name="Varghese N."/>
            <person name="Submissions S."/>
        </authorList>
    </citation>
    <scope>NUCLEOTIDE SEQUENCE [LARGE SCALE GENOMIC DNA]</scope>
    <source>
        <strain evidence="6">DSM 16057</strain>
    </source>
</reference>
<dbReference type="OrthoDB" id="9775794at2"/>
<evidence type="ECO:0000313" key="5">
    <source>
        <dbReference type="EMBL" id="SHJ35565.1"/>
    </source>
</evidence>
<accession>A0A1M6IME8</accession>
<keyword evidence="6" id="KW-1185">Reference proteome</keyword>
<evidence type="ECO:0000313" key="6">
    <source>
        <dbReference type="Proteomes" id="UP000184529"/>
    </source>
</evidence>
<dbReference type="GO" id="GO:0016829">
    <property type="term" value="F:lyase activity"/>
    <property type="evidence" value="ECO:0007669"/>
    <property type="project" value="UniProtKB-KW"/>
</dbReference>
<dbReference type="InterPro" id="IPR001753">
    <property type="entry name" value="Enoyl-CoA_hydra/iso"/>
</dbReference>
<dbReference type="PROSITE" id="PS00166">
    <property type="entry name" value="ENOYL_COA_HYDRATASE"/>
    <property type="match status" value="1"/>
</dbReference>
<dbReference type="Proteomes" id="UP000184529">
    <property type="component" value="Unassembled WGS sequence"/>
</dbReference>
<keyword evidence="3" id="KW-0456">Lyase</keyword>
<dbReference type="STRING" id="1121432.SAMN02745219_02364"/>
<dbReference type="InterPro" id="IPR014748">
    <property type="entry name" value="Enoyl-CoA_hydra_C"/>
</dbReference>
<comment type="pathway">
    <text evidence="1">Lipid metabolism.</text>
</comment>
<dbReference type="Gene3D" id="1.10.12.10">
    <property type="entry name" value="Lyase 2-enoyl-coa Hydratase, Chain A, domain 2"/>
    <property type="match status" value="1"/>
</dbReference>
<name>A0A1M6IME8_9FIRM</name>